<dbReference type="Proteomes" id="UP000178684">
    <property type="component" value="Unassembled WGS sequence"/>
</dbReference>
<reference evidence="1 2" key="1">
    <citation type="journal article" date="2016" name="Nat. Commun.">
        <title>Thousands of microbial genomes shed light on interconnected biogeochemical processes in an aquifer system.</title>
        <authorList>
            <person name="Anantharaman K."/>
            <person name="Brown C.T."/>
            <person name="Hug L.A."/>
            <person name="Sharon I."/>
            <person name="Castelle C.J."/>
            <person name="Probst A.J."/>
            <person name="Thomas B.C."/>
            <person name="Singh A."/>
            <person name="Wilkins M.J."/>
            <person name="Karaoz U."/>
            <person name="Brodie E.L."/>
            <person name="Williams K.H."/>
            <person name="Hubbard S.S."/>
            <person name="Banfield J.F."/>
        </authorList>
    </citation>
    <scope>NUCLEOTIDE SEQUENCE [LARGE SCALE GENOMIC DNA]</scope>
</reference>
<sequence>MNFETRFRNFDTSTFEPNVTERYRFNKKVIAGVKPFKVRFKGELVTPKVKLKDGREVEILEREMRKCPSCIGAGYAFSDNCKDCRESGEIAIFHVRALQQEK</sequence>
<comment type="caution">
    <text evidence="1">The sequence shown here is derived from an EMBL/GenBank/DDBJ whole genome shotgun (WGS) entry which is preliminary data.</text>
</comment>
<evidence type="ECO:0000313" key="2">
    <source>
        <dbReference type="Proteomes" id="UP000178684"/>
    </source>
</evidence>
<name>A0A1F5X380_9BACT</name>
<dbReference type="AlphaFoldDB" id="A0A1F5X380"/>
<evidence type="ECO:0000313" key="1">
    <source>
        <dbReference type="EMBL" id="OGF82358.1"/>
    </source>
</evidence>
<proteinExistence type="predicted"/>
<dbReference type="EMBL" id="MFIE01000022">
    <property type="protein sequence ID" value="OGF82358.1"/>
    <property type="molecule type" value="Genomic_DNA"/>
</dbReference>
<protein>
    <submittedName>
        <fullName evidence="1">Uncharacterized protein</fullName>
    </submittedName>
</protein>
<organism evidence="1 2">
    <name type="scientific">Candidatus Giovannonibacteria bacterium RIFCSPLOWO2_01_FULL_46_13</name>
    <dbReference type="NCBI Taxonomy" id="1798352"/>
    <lineage>
        <taxon>Bacteria</taxon>
        <taxon>Candidatus Giovannoniibacteriota</taxon>
    </lineage>
</organism>
<gene>
    <name evidence="1" type="ORF">A3B18_00180</name>
</gene>
<accession>A0A1F5X380</accession>